<proteinExistence type="predicted"/>
<organism evidence="1">
    <name type="scientific">marine metagenome</name>
    <dbReference type="NCBI Taxonomy" id="408172"/>
    <lineage>
        <taxon>unclassified sequences</taxon>
        <taxon>metagenomes</taxon>
        <taxon>ecological metagenomes</taxon>
    </lineage>
</organism>
<dbReference type="AlphaFoldDB" id="A0A382CTW0"/>
<name>A0A382CTW0_9ZZZZ</name>
<evidence type="ECO:0000313" key="1">
    <source>
        <dbReference type="EMBL" id="SVB28991.1"/>
    </source>
</evidence>
<protein>
    <submittedName>
        <fullName evidence="1">Uncharacterized protein</fullName>
    </submittedName>
</protein>
<reference evidence="1" key="1">
    <citation type="submission" date="2018-05" db="EMBL/GenBank/DDBJ databases">
        <authorList>
            <person name="Lanie J.A."/>
            <person name="Ng W.-L."/>
            <person name="Kazmierczak K.M."/>
            <person name="Andrzejewski T.M."/>
            <person name="Davidsen T.M."/>
            <person name="Wayne K.J."/>
            <person name="Tettelin H."/>
            <person name="Glass J.I."/>
            <person name="Rusch D."/>
            <person name="Podicherti R."/>
            <person name="Tsui H.-C.T."/>
            <person name="Winkler M.E."/>
        </authorList>
    </citation>
    <scope>NUCLEOTIDE SEQUENCE</scope>
</reference>
<sequence>MILKKYTVKILNSARLTPVPVYDESVKGILRAILQKLRLLTTFRKLKHFVMGRELTLGIGTEQKFKMYADLVNSLYPRAAEEIAISKISEKLLLEISSAIKDGRIPEKSLYQTEDRKQDHLLLLVDTW</sequence>
<gene>
    <name evidence="1" type="ORF">METZ01_LOCUS181845</name>
</gene>
<accession>A0A382CTW0</accession>
<feature type="non-terminal residue" evidence="1">
    <location>
        <position position="128"/>
    </location>
</feature>
<dbReference type="EMBL" id="UINC01035879">
    <property type="protein sequence ID" value="SVB28991.1"/>
    <property type="molecule type" value="Genomic_DNA"/>
</dbReference>